<dbReference type="Gene3D" id="3.20.180.10">
    <property type="entry name" value="PNP-oxidase-like"/>
    <property type="match status" value="1"/>
</dbReference>
<protein>
    <submittedName>
        <fullName evidence="1">DUF2470 domain-containing protein</fullName>
    </submittedName>
</protein>
<sequence>MSEASEGATERPTAGERARTLAYGVADGVLAVPGVPYAPVPAHATDENGRPLLLLPAGSAAVKALRGEPDLPATLRISDVAPIPLADRVRGRAWLHGWVTEPEGDERRAAAVRLSRLHPRPELLDIGRESESDAARAWTVLALEVAEVEIRDGWGAATLEPEEYEAAVPDPFVAIEAGMLSHLDECHRGELVTMLLRLNELAAAVSGSGVPGVAAGHDPVVRPLALDRYGMWVRCFSPRPDGADPVDLRVVFGEPVSDVHGLRRVYRRLFMGVRS</sequence>
<dbReference type="SUPFAM" id="SSF50475">
    <property type="entry name" value="FMN-binding split barrel"/>
    <property type="match status" value="1"/>
</dbReference>
<name>A0ABN3JQ12_9ACTN</name>
<dbReference type="InterPro" id="IPR037119">
    <property type="entry name" value="Haem_oxidase_HugZ-like_sf"/>
</dbReference>
<dbReference type="InterPro" id="IPR012349">
    <property type="entry name" value="Split_barrel_FMN-bd"/>
</dbReference>
<evidence type="ECO:0000313" key="2">
    <source>
        <dbReference type="Proteomes" id="UP001501231"/>
    </source>
</evidence>
<dbReference type="Gene3D" id="2.30.110.10">
    <property type="entry name" value="Electron Transport, Fmn-binding Protein, Chain A"/>
    <property type="match status" value="1"/>
</dbReference>
<organism evidence="1 2">
    <name type="scientific">Actinomadura vinacea</name>
    <dbReference type="NCBI Taxonomy" id="115336"/>
    <lineage>
        <taxon>Bacteria</taxon>
        <taxon>Bacillati</taxon>
        <taxon>Actinomycetota</taxon>
        <taxon>Actinomycetes</taxon>
        <taxon>Streptosporangiales</taxon>
        <taxon>Thermomonosporaceae</taxon>
        <taxon>Actinomadura</taxon>
    </lineage>
</organism>
<keyword evidence="2" id="KW-1185">Reference proteome</keyword>
<gene>
    <name evidence="1" type="ORF">GCM10010191_55680</name>
</gene>
<dbReference type="EMBL" id="BAAARW010000020">
    <property type="protein sequence ID" value="GAA2434165.1"/>
    <property type="molecule type" value="Genomic_DNA"/>
</dbReference>
<reference evidence="1 2" key="1">
    <citation type="journal article" date="2019" name="Int. J. Syst. Evol. Microbiol.">
        <title>The Global Catalogue of Microorganisms (GCM) 10K type strain sequencing project: providing services to taxonomists for standard genome sequencing and annotation.</title>
        <authorList>
            <consortium name="The Broad Institute Genomics Platform"/>
            <consortium name="The Broad Institute Genome Sequencing Center for Infectious Disease"/>
            <person name="Wu L."/>
            <person name="Ma J."/>
        </authorList>
    </citation>
    <scope>NUCLEOTIDE SEQUENCE [LARGE SCALE GENOMIC DNA]</scope>
    <source>
        <strain evidence="1 2">JCM 3325</strain>
    </source>
</reference>
<accession>A0ABN3JQ12</accession>
<dbReference type="PANTHER" id="PTHR13343:SF24">
    <property type="entry name" value="OS07G0573800 PROTEIN"/>
    <property type="match status" value="1"/>
</dbReference>
<proteinExistence type="predicted"/>
<dbReference type="Proteomes" id="UP001501231">
    <property type="component" value="Unassembled WGS sequence"/>
</dbReference>
<dbReference type="PANTHER" id="PTHR13343">
    <property type="entry name" value="CREG1 PROTEIN"/>
    <property type="match status" value="1"/>
</dbReference>
<comment type="caution">
    <text evidence="1">The sequence shown here is derived from an EMBL/GenBank/DDBJ whole genome shotgun (WGS) entry which is preliminary data.</text>
</comment>
<dbReference type="RefSeq" id="WP_344592813.1">
    <property type="nucleotide sequence ID" value="NZ_BAAARW010000020.1"/>
</dbReference>
<evidence type="ECO:0000313" key="1">
    <source>
        <dbReference type="EMBL" id="GAA2434165.1"/>
    </source>
</evidence>